<dbReference type="Proteomes" id="UP000001784">
    <property type="component" value="Chromosome"/>
</dbReference>
<dbReference type="HOGENOM" id="CLU_1365633_0_0_7"/>
<evidence type="ECO:0000313" key="2">
    <source>
        <dbReference type="Proteomes" id="UP000001784"/>
    </source>
</evidence>
<dbReference type="AlphaFoldDB" id="A0LPJ4"/>
<gene>
    <name evidence="1" type="ordered locus">Sfum_3676</name>
</gene>
<dbReference type="EMBL" id="CP000478">
    <property type="protein sequence ID" value="ABK19346.1"/>
    <property type="molecule type" value="Genomic_DNA"/>
</dbReference>
<proteinExistence type="predicted"/>
<dbReference type="InParanoid" id="A0LPJ4"/>
<keyword evidence="2" id="KW-1185">Reference proteome</keyword>
<evidence type="ECO:0000313" key="1">
    <source>
        <dbReference type="EMBL" id="ABK19346.1"/>
    </source>
</evidence>
<protein>
    <submittedName>
        <fullName evidence="1">Uncharacterized protein</fullName>
    </submittedName>
</protein>
<name>A0LPJ4_SYNFM</name>
<reference evidence="1 2" key="1">
    <citation type="submission" date="2006-10" db="EMBL/GenBank/DDBJ databases">
        <title>Complete sequence of Syntrophobacter fumaroxidans MPOB.</title>
        <authorList>
            <consortium name="US DOE Joint Genome Institute"/>
            <person name="Copeland A."/>
            <person name="Lucas S."/>
            <person name="Lapidus A."/>
            <person name="Barry K."/>
            <person name="Detter J.C."/>
            <person name="Glavina del Rio T."/>
            <person name="Hammon N."/>
            <person name="Israni S."/>
            <person name="Pitluck S."/>
            <person name="Goltsman E.G."/>
            <person name="Martinez M."/>
            <person name="Schmutz J."/>
            <person name="Larimer F."/>
            <person name="Land M."/>
            <person name="Hauser L."/>
            <person name="Kyrpides N."/>
            <person name="Kim E."/>
            <person name="Boone D.R."/>
            <person name="Brockman F."/>
            <person name="Culley D."/>
            <person name="Ferry J."/>
            <person name="Gunsalus R."/>
            <person name="McInerney M.J."/>
            <person name="Morrison M."/>
            <person name="Plugge C."/>
            <person name="Rohlin L."/>
            <person name="Scholten J."/>
            <person name="Sieber J."/>
            <person name="Stams A.J.M."/>
            <person name="Worm P."/>
            <person name="Henstra A.M."/>
            <person name="Richardson P."/>
        </authorList>
    </citation>
    <scope>NUCLEOTIDE SEQUENCE [LARGE SCALE GENOMIC DNA]</scope>
    <source>
        <strain evidence="2">DSM 10017 / MPOB</strain>
    </source>
</reference>
<sequence length="200" mass="21495">MTGGCPDDARAFPGPAGPADTVREGRMRFCEPSCSYAFPLSTPIIPVSYRFPPFPGFSECPCACVLSEQFLNDNLLLIGVGVCVVPDNSKEDNDMGRMPILAGQAGNGRNAGCGSRGFCPVDRPLPVFYMVDYSVMGLLVDRLDDALRSLNDEGFSIIEEPWGSEVVVESPARTGEIVRLLEERGIACEMADVVGGMYQG</sequence>
<dbReference type="KEGG" id="sfu:Sfum_3676"/>
<organism evidence="1 2">
    <name type="scientific">Syntrophobacter fumaroxidans (strain DSM 10017 / MPOB)</name>
    <dbReference type="NCBI Taxonomy" id="335543"/>
    <lineage>
        <taxon>Bacteria</taxon>
        <taxon>Pseudomonadati</taxon>
        <taxon>Thermodesulfobacteriota</taxon>
        <taxon>Syntrophobacteria</taxon>
        <taxon>Syntrophobacterales</taxon>
        <taxon>Syntrophobacteraceae</taxon>
        <taxon>Syntrophobacter</taxon>
    </lineage>
</organism>
<accession>A0LPJ4</accession>